<proteinExistence type="predicted"/>
<organism evidence="1 2">
    <name type="scientific">Vaccinium darrowii</name>
    <dbReference type="NCBI Taxonomy" id="229202"/>
    <lineage>
        <taxon>Eukaryota</taxon>
        <taxon>Viridiplantae</taxon>
        <taxon>Streptophyta</taxon>
        <taxon>Embryophyta</taxon>
        <taxon>Tracheophyta</taxon>
        <taxon>Spermatophyta</taxon>
        <taxon>Magnoliopsida</taxon>
        <taxon>eudicotyledons</taxon>
        <taxon>Gunneridae</taxon>
        <taxon>Pentapetalae</taxon>
        <taxon>asterids</taxon>
        <taxon>Ericales</taxon>
        <taxon>Ericaceae</taxon>
        <taxon>Vaccinioideae</taxon>
        <taxon>Vaccinieae</taxon>
        <taxon>Vaccinium</taxon>
    </lineage>
</organism>
<gene>
    <name evidence="1" type="ORF">Vadar_021212</name>
</gene>
<reference evidence="1 2" key="1">
    <citation type="journal article" date="2021" name="Hortic Res">
        <title>High-quality reference genome and annotation aids understanding of berry development for evergreen blueberry (Vaccinium darrowii).</title>
        <authorList>
            <person name="Yu J."/>
            <person name="Hulse-Kemp A.M."/>
            <person name="Babiker E."/>
            <person name="Staton M."/>
        </authorList>
    </citation>
    <scope>NUCLEOTIDE SEQUENCE [LARGE SCALE GENOMIC DNA]</scope>
    <source>
        <strain evidence="2">cv. NJ 8807/NJ 8810</strain>
        <tissue evidence="1">Young leaf</tissue>
    </source>
</reference>
<dbReference type="EMBL" id="CM037154">
    <property type="protein sequence ID" value="KAH7861065.1"/>
    <property type="molecule type" value="Genomic_DNA"/>
</dbReference>
<comment type="caution">
    <text evidence="1">The sequence shown here is derived from an EMBL/GenBank/DDBJ whole genome shotgun (WGS) entry which is preliminary data.</text>
</comment>
<dbReference type="Proteomes" id="UP000828048">
    <property type="component" value="Chromosome 4"/>
</dbReference>
<name>A0ACB7Z5K4_9ERIC</name>
<evidence type="ECO:0000313" key="1">
    <source>
        <dbReference type="EMBL" id="KAH7861065.1"/>
    </source>
</evidence>
<keyword evidence="2" id="KW-1185">Reference proteome</keyword>
<protein>
    <submittedName>
        <fullName evidence="1">Uncharacterized protein</fullName>
    </submittedName>
</protein>
<evidence type="ECO:0000313" key="2">
    <source>
        <dbReference type="Proteomes" id="UP000828048"/>
    </source>
</evidence>
<sequence length="433" mass="46792">MAKKNKTKQQQQKQTKKPPPLPAKADKKKKTLKKKKLRKPVPKKQQIQNPPTHPPYDSDSDSDSSDTDSNDLHNLLEPYTKDQLTDLVITAALADSDLLAAIHTAADADVTHRKIFVFGLGWDTTREALTQAFQPHGEIEECNLITDRATGKAKGFGFVLFKTRQGAIKALKEPKKKIGNRMASCQLASVGPVATGPGREQDAAGRKIYVSGVPAEVDSEKLRMFFAKFGEIEAGPMGFDVHTGKSRGFALFVYKTVEGAKKALLEPFKLFEGSQLQCQKAADGKNKAVAVNTAVQAPALAAQNMAAFGQNPYLNPNLSLGMFSQNPNLNPSLGLFNQNPSFGLYGQYTNLGMGLGGYGGMGSPGVMGNFGHQSVLGAYGSSGPMQMVGTGRSCDEVLVCFRNYVHSVLENVCLGADCWSTAWLGKLHRQPET</sequence>
<accession>A0ACB7Z5K4</accession>